<accession>A0ABN2L750</accession>
<comment type="caution">
    <text evidence="2">The sequence shown here is derived from an EMBL/GenBank/DDBJ whole genome shotgun (WGS) entry which is preliminary data.</text>
</comment>
<gene>
    <name evidence="2" type="ORF">GCM10009681_55860</name>
</gene>
<dbReference type="EMBL" id="BAAALS010000055">
    <property type="protein sequence ID" value="GAA1777479.1"/>
    <property type="molecule type" value="Genomic_DNA"/>
</dbReference>
<dbReference type="Proteomes" id="UP001500655">
    <property type="component" value="Unassembled WGS sequence"/>
</dbReference>
<proteinExistence type="predicted"/>
<name>A0ABN2L750_9ACTN</name>
<feature type="region of interest" description="Disordered" evidence="1">
    <location>
        <begin position="1"/>
        <end position="56"/>
    </location>
</feature>
<evidence type="ECO:0000313" key="3">
    <source>
        <dbReference type="Proteomes" id="UP001500655"/>
    </source>
</evidence>
<protein>
    <submittedName>
        <fullName evidence="2">Uncharacterized protein</fullName>
    </submittedName>
</protein>
<evidence type="ECO:0000313" key="2">
    <source>
        <dbReference type="EMBL" id="GAA1777479.1"/>
    </source>
</evidence>
<reference evidence="2 3" key="1">
    <citation type="journal article" date="2019" name="Int. J. Syst. Evol. Microbiol.">
        <title>The Global Catalogue of Microorganisms (GCM) 10K type strain sequencing project: providing services to taxonomists for standard genome sequencing and annotation.</title>
        <authorList>
            <consortium name="The Broad Institute Genomics Platform"/>
            <consortium name="The Broad Institute Genome Sequencing Center for Infectious Disease"/>
            <person name="Wu L."/>
            <person name="Ma J."/>
        </authorList>
    </citation>
    <scope>NUCLEOTIDE SEQUENCE [LARGE SCALE GENOMIC DNA]</scope>
    <source>
        <strain evidence="2 3">JCM 13249</strain>
    </source>
</reference>
<evidence type="ECO:0000256" key="1">
    <source>
        <dbReference type="SAM" id="MobiDB-lite"/>
    </source>
</evidence>
<sequence length="80" mass="8200">MGDGDIVDARSTRLAPEAPASSISSRSDGPSAVRCSYRSRRRAPGRGGTLGAAPAVRTGNYGVDIVNCGTVTDPPRELVA</sequence>
<keyword evidence="3" id="KW-1185">Reference proteome</keyword>
<organism evidence="2 3">
    <name type="scientific">Luedemannella helvata</name>
    <dbReference type="NCBI Taxonomy" id="349315"/>
    <lineage>
        <taxon>Bacteria</taxon>
        <taxon>Bacillati</taxon>
        <taxon>Actinomycetota</taxon>
        <taxon>Actinomycetes</taxon>
        <taxon>Micromonosporales</taxon>
        <taxon>Micromonosporaceae</taxon>
        <taxon>Luedemannella</taxon>
    </lineage>
</organism>